<feature type="domain" description="Erythromycin biosynthesis protein CIII-like C-terminal" evidence="4">
    <location>
        <begin position="242"/>
        <end position="381"/>
    </location>
</feature>
<comment type="similarity">
    <text evidence="1">Belongs to the glycosyltransferase 28 family.</text>
</comment>
<proteinExistence type="inferred from homology"/>
<evidence type="ECO:0000313" key="6">
    <source>
        <dbReference type="EMBL" id="MBA8923854.1"/>
    </source>
</evidence>
<dbReference type="PANTHER" id="PTHR48050">
    <property type="entry name" value="STEROL 3-BETA-GLUCOSYLTRANSFERASE"/>
    <property type="match status" value="1"/>
</dbReference>
<dbReference type="InterPro" id="IPR048284">
    <property type="entry name" value="EryCIII-like_N"/>
</dbReference>
<evidence type="ECO:0000259" key="4">
    <source>
        <dbReference type="Pfam" id="PF06722"/>
    </source>
</evidence>
<dbReference type="InterPro" id="IPR010610">
    <property type="entry name" value="EryCIII-like_C"/>
</dbReference>
<dbReference type="InterPro" id="IPR050426">
    <property type="entry name" value="Glycosyltransferase_28"/>
</dbReference>
<feature type="domain" description="Erythromycin biosynthesis protein CIII-like N-terminal" evidence="5">
    <location>
        <begin position="29"/>
        <end position="221"/>
    </location>
</feature>
<dbReference type="GO" id="GO:0016757">
    <property type="term" value="F:glycosyltransferase activity"/>
    <property type="evidence" value="ECO:0007669"/>
    <property type="project" value="UniProtKB-KW"/>
</dbReference>
<protein>
    <submittedName>
        <fullName evidence="6">Glycosyltransferase</fullName>
        <ecNumber evidence="6">2.4.1.-</ecNumber>
    </submittedName>
</protein>
<organism evidence="6 7">
    <name type="scientific">Kutzneria viridogrisea</name>
    <dbReference type="NCBI Taxonomy" id="47990"/>
    <lineage>
        <taxon>Bacteria</taxon>
        <taxon>Bacillati</taxon>
        <taxon>Actinomycetota</taxon>
        <taxon>Actinomycetes</taxon>
        <taxon>Pseudonocardiales</taxon>
        <taxon>Pseudonocardiaceae</taxon>
        <taxon>Kutzneria</taxon>
    </lineage>
</organism>
<accession>A0ABR6BAF5</accession>
<keyword evidence="7" id="KW-1185">Reference proteome</keyword>
<evidence type="ECO:0000256" key="2">
    <source>
        <dbReference type="ARBA" id="ARBA00022676"/>
    </source>
</evidence>
<dbReference type="Proteomes" id="UP000517916">
    <property type="component" value="Unassembled WGS sequence"/>
</dbReference>
<dbReference type="InterPro" id="IPR002213">
    <property type="entry name" value="UDP_glucos_trans"/>
</dbReference>
<dbReference type="Pfam" id="PF21036">
    <property type="entry name" value="EryCIII-like_N"/>
    <property type="match status" value="1"/>
</dbReference>
<keyword evidence="2 6" id="KW-0328">Glycosyltransferase</keyword>
<evidence type="ECO:0000259" key="5">
    <source>
        <dbReference type="Pfam" id="PF21036"/>
    </source>
</evidence>
<dbReference type="Pfam" id="PF06722">
    <property type="entry name" value="EryCIII-like_C"/>
    <property type="match status" value="1"/>
</dbReference>
<evidence type="ECO:0000256" key="3">
    <source>
        <dbReference type="ARBA" id="ARBA00022679"/>
    </source>
</evidence>
<dbReference type="SUPFAM" id="SSF53756">
    <property type="entry name" value="UDP-Glycosyltransferase/glycogen phosphorylase"/>
    <property type="match status" value="1"/>
</dbReference>
<keyword evidence="3 6" id="KW-0808">Transferase</keyword>
<name>A0ABR6BAF5_9PSEU</name>
<evidence type="ECO:0000313" key="7">
    <source>
        <dbReference type="Proteomes" id="UP000517916"/>
    </source>
</evidence>
<reference evidence="6 7" key="1">
    <citation type="submission" date="2020-08" db="EMBL/GenBank/DDBJ databases">
        <title>Genomic Encyclopedia of Archaeal and Bacterial Type Strains, Phase II (KMG-II): from individual species to whole genera.</title>
        <authorList>
            <person name="Goeker M."/>
        </authorList>
    </citation>
    <scope>NUCLEOTIDE SEQUENCE [LARGE SCALE GENOMIC DNA]</scope>
    <source>
        <strain evidence="6 7">DSM 43850</strain>
    </source>
</reference>
<dbReference type="EMBL" id="JACJID010000001">
    <property type="protein sequence ID" value="MBA8923854.1"/>
    <property type="molecule type" value="Genomic_DNA"/>
</dbReference>
<dbReference type="CDD" id="cd03784">
    <property type="entry name" value="GT1_Gtf-like"/>
    <property type="match status" value="1"/>
</dbReference>
<dbReference type="RefSeq" id="WP_182836422.1">
    <property type="nucleotide sequence ID" value="NZ_BAAABQ010000065.1"/>
</dbReference>
<gene>
    <name evidence="6" type="ORF">BC739_001051</name>
</gene>
<comment type="caution">
    <text evidence="6">The sequence shown here is derived from an EMBL/GenBank/DDBJ whole genome shotgun (WGS) entry which is preliminary data.</text>
</comment>
<evidence type="ECO:0000256" key="1">
    <source>
        <dbReference type="ARBA" id="ARBA00006962"/>
    </source>
</evidence>
<dbReference type="PANTHER" id="PTHR48050:SF13">
    <property type="entry name" value="STEROL 3-BETA-GLUCOSYLTRANSFERASE UGT80A2"/>
    <property type="match status" value="1"/>
</dbReference>
<dbReference type="EC" id="2.4.1.-" evidence="6"/>
<dbReference type="Gene3D" id="3.40.50.2000">
    <property type="entry name" value="Glycogen Phosphorylase B"/>
    <property type="match status" value="2"/>
</dbReference>
<sequence>MANSQRVLLATSVTTTHHHSMAPFGRAAFAAGHQVRFAAPPGLVDAVARTGLPVHPVGPDLPTEVVVERAVQRAAAQGRPFDGKLIFCDVAEAMTEDLLALAEQWRPDVVVWDTGTFAGAVVAAKLGVRSIRFLWGADILKRGRPLAERMPAEFWSLFDRVGAPRPADSDWVTIDPAPPSLRLPTTDELHPVRYVPYGVHGEIPRWLCEPPPQPRICLTFGMTVNGQMGEQFAIYRQVITSLVDMLAELDAELVIAMPPDQLAGIQLPDRVRAVGTFPLPMLLSTCSLLIHHGGMGSALTAGLLGVPQLLIPQLPDNRFYANSFVPTGAVRCVPADEITPAGLRRDVTDLLGDPAFRAAADRVRTEMLAQPLPNTVVDKLLAPLSTASR</sequence>